<reference evidence="8 9" key="1">
    <citation type="journal article" date="2010" name="Nature">
        <title>The Ectocarpus genome and the independent evolution of multicellularity in brown algae.</title>
        <authorList>
            <person name="Cock J.M."/>
            <person name="Sterck L."/>
            <person name="Rouze P."/>
            <person name="Scornet D."/>
            <person name="Allen A.E."/>
            <person name="Amoutzias G."/>
            <person name="Anthouard V."/>
            <person name="Artiguenave F."/>
            <person name="Aury J.M."/>
            <person name="Badger J.H."/>
            <person name="Beszteri B."/>
            <person name="Billiau K."/>
            <person name="Bonnet E."/>
            <person name="Bothwell J.H."/>
            <person name="Bowler C."/>
            <person name="Boyen C."/>
            <person name="Brownlee C."/>
            <person name="Carrano C.J."/>
            <person name="Charrier B."/>
            <person name="Cho G.Y."/>
            <person name="Coelho S.M."/>
            <person name="Collen J."/>
            <person name="Corre E."/>
            <person name="Da Silva C."/>
            <person name="Delage L."/>
            <person name="Delaroque N."/>
            <person name="Dittami S.M."/>
            <person name="Doulbeau S."/>
            <person name="Elias M."/>
            <person name="Farnham G."/>
            <person name="Gachon C.M."/>
            <person name="Gschloessl B."/>
            <person name="Heesch S."/>
            <person name="Jabbari K."/>
            <person name="Jubin C."/>
            <person name="Kawai H."/>
            <person name="Kimura K."/>
            <person name="Kloareg B."/>
            <person name="Kupper F.C."/>
            <person name="Lang D."/>
            <person name="Le Bail A."/>
            <person name="Leblanc C."/>
            <person name="Lerouge P."/>
            <person name="Lohr M."/>
            <person name="Lopez P.J."/>
            <person name="Martens C."/>
            <person name="Maumus F."/>
            <person name="Michel G."/>
            <person name="Miranda-Saavedra D."/>
            <person name="Morales J."/>
            <person name="Moreau H."/>
            <person name="Motomura T."/>
            <person name="Nagasato C."/>
            <person name="Napoli C.A."/>
            <person name="Nelson D.R."/>
            <person name="Nyvall-Collen P."/>
            <person name="Peters A.F."/>
            <person name="Pommier C."/>
            <person name="Potin P."/>
            <person name="Poulain J."/>
            <person name="Quesneville H."/>
            <person name="Read B."/>
            <person name="Rensing S.A."/>
            <person name="Ritter A."/>
            <person name="Rousvoal S."/>
            <person name="Samanta M."/>
            <person name="Samson G."/>
            <person name="Schroeder D.C."/>
            <person name="Segurens B."/>
            <person name="Strittmatter M."/>
            <person name="Tonon T."/>
            <person name="Tregear J.W."/>
            <person name="Valentin K."/>
            <person name="von Dassow P."/>
            <person name="Yamagishi T."/>
            <person name="Van de Peer Y."/>
            <person name="Wincker P."/>
        </authorList>
    </citation>
    <scope>NUCLEOTIDE SEQUENCE [LARGE SCALE GENOMIC DNA]</scope>
    <source>
        <strain evidence="9">Ec32 / CCAP1310/4</strain>
    </source>
</reference>
<keyword evidence="4 6" id="KW-0472">Membrane</keyword>
<evidence type="ECO:0000313" key="9">
    <source>
        <dbReference type="Proteomes" id="UP000002630"/>
    </source>
</evidence>
<dbReference type="eggNOG" id="KOG0236">
    <property type="taxonomic scope" value="Eukaryota"/>
</dbReference>
<comment type="subcellular location">
    <subcellularLocation>
        <location evidence="1">Membrane</location>
        <topology evidence="1">Multi-pass membrane protein</topology>
    </subcellularLocation>
</comment>
<feature type="transmembrane region" description="Helical" evidence="6">
    <location>
        <begin position="374"/>
        <end position="394"/>
    </location>
</feature>
<accession>D7G4W8</accession>
<keyword evidence="2 6" id="KW-0812">Transmembrane</keyword>
<dbReference type="InterPro" id="IPR036513">
    <property type="entry name" value="STAS_dom_sf"/>
</dbReference>
<evidence type="ECO:0000256" key="5">
    <source>
        <dbReference type="SAM" id="MobiDB-lite"/>
    </source>
</evidence>
<dbReference type="EMBL" id="FN648796">
    <property type="protein sequence ID" value="CBJ27211.1"/>
    <property type="molecule type" value="Genomic_DNA"/>
</dbReference>
<feature type="transmembrane region" description="Helical" evidence="6">
    <location>
        <begin position="344"/>
        <end position="362"/>
    </location>
</feature>
<evidence type="ECO:0000256" key="6">
    <source>
        <dbReference type="SAM" id="Phobius"/>
    </source>
</evidence>
<dbReference type="InterPro" id="IPR011547">
    <property type="entry name" value="SLC26A/SulP_dom"/>
</dbReference>
<proteinExistence type="predicted"/>
<feature type="transmembrane region" description="Helical" evidence="6">
    <location>
        <begin position="512"/>
        <end position="531"/>
    </location>
</feature>
<gene>
    <name evidence="8" type="ORF">Esi_0058_0140</name>
</gene>
<feature type="transmembrane region" description="Helical" evidence="6">
    <location>
        <begin position="198"/>
        <end position="221"/>
    </location>
</feature>
<dbReference type="Proteomes" id="UP000002630">
    <property type="component" value="Linkage Group LG08"/>
</dbReference>
<dbReference type="STRING" id="2880.D7G4W8"/>
<dbReference type="SUPFAM" id="SSF52091">
    <property type="entry name" value="SpoIIaa-like"/>
    <property type="match status" value="1"/>
</dbReference>
<dbReference type="PANTHER" id="PTHR11814">
    <property type="entry name" value="SULFATE TRANSPORTER"/>
    <property type="match status" value="1"/>
</dbReference>
<feature type="compositionally biased region" description="Basic and acidic residues" evidence="5">
    <location>
        <begin position="55"/>
        <end position="77"/>
    </location>
</feature>
<feature type="compositionally biased region" description="Acidic residues" evidence="5">
    <location>
        <begin position="37"/>
        <end position="48"/>
    </location>
</feature>
<dbReference type="Gene3D" id="3.30.750.24">
    <property type="entry name" value="STAS domain"/>
    <property type="match status" value="1"/>
</dbReference>
<dbReference type="OrthoDB" id="288203at2759"/>
<dbReference type="GO" id="GO:0016020">
    <property type="term" value="C:membrane"/>
    <property type="evidence" value="ECO:0007669"/>
    <property type="project" value="UniProtKB-SubCell"/>
</dbReference>
<dbReference type="Pfam" id="PF01740">
    <property type="entry name" value="STAS"/>
    <property type="match status" value="1"/>
</dbReference>
<sequence length="833" mass="92413">MRCYVRFVGDMWLDAEEDPTTEAPSNSSSSDSNPSPQDEDEDEHDDVEVSTNLREGAHRRSRMDTLESLEGDRGDWRGHRRGRSGLKTYEQLRILHPERGHAEEIYEYSLEERDGLMKSITSDIKSHYAKFSRATAQKLRRHREAKGCIPSFDWRKSLESLPFLITVRTYQREYFANDLAAGLTEGIVCIPMGMSYALLANLPAVYGLYTSLVPPLMYLLFGTCNQLSLGVSAIESLLVAAGVSQVIGWIDDEVNADTTQEDIDTKVQVTLAFTLCVGFWQMIMRIFGVGAIATFLSDPVLSGFSTASAFLIGTSQLKHLVGYELPKAILPVIWYEAVTNVPKFNIASVCVGVSGILLLMIFKKLNNRYLPHLPLPSQVVVVILATLVTFLLGLENDPYNVKVLGDIPVGLPPPSLPSFPTVDGIGGFSSYAGNLAIQSLLVAVICYIITISIGKTFQRINDNAYKINGAQELVAMASANMVGSLFKTYPASGSLSRTAVVQSVNAKTRMHLIPAVVVVMLVLVAITPLLYTLPKAILASVVMFGVVKMVDFRDAKRLYHLSKPDFFLWNVSFWVTAIVGPIEGIAVSVVVSLLYLLKQTSRPANSTLGRLPETREYRNIKRFPMAKEIPGIRIFRFDSSLHFANKDYFENRLKALENDPYQGVRIHTIVLDASSINQLDASAIDMLILVAKSYDERGVSILCANWKGPQRDLLELSGFYDVIPPANLFLGLHDAVVEARKRHHRRTTPAPSTTVPNISLGQIRQHRGRRPFERVAQRGVGRRNRGRDRTRWGDEGVEGWCRGDEPEWGNGARVGHGASLGEHSHQFSASTRG</sequence>
<feature type="compositionally biased region" description="Low complexity" evidence="5">
    <location>
        <begin position="21"/>
        <end position="36"/>
    </location>
</feature>
<dbReference type="CDD" id="cd07042">
    <property type="entry name" value="STAS_SulP_like_sulfate_transporter"/>
    <property type="match status" value="1"/>
</dbReference>
<dbReference type="InterPro" id="IPR001902">
    <property type="entry name" value="SLC26A/SulP_fam"/>
</dbReference>
<dbReference type="NCBIfam" id="TIGR00815">
    <property type="entry name" value="sulP"/>
    <property type="match status" value="1"/>
</dbReference>
<dbReference type="InterPro" id="IPR002645">
    <property type="entry name" value="STAS_dom"/>
</dbReference>
<feature type="region of interest" description="Disordered" evidence="5">
    <location>
        <begin position="13"/>
        <end position="81"/>
    </location>
</feature>
<keyword evidence="3 6" id="KW-1133">Transmembrane helix</keyword>
<evidence type="ECO:0000313" key="8">
    <source>
        <dbReference type="EMBL" id="CBJ27211.1"/>
    </source>
</evidence>
<dbReference type="Pfam" id="PF00916">
    <property type="entry name" value="Sulfate_transp"/>
    <property type="match status" value="1"/>
</dbReference>
<evidence type="ECO:0000256" key="4">
    <source>
        <dbReference type="ARBA" id="ARBA00023136"/>
    </source>
</evidence>
<keyword evidence="9" id="KW-1185">Reference proteome</keyword>
<dbReference type="PROSITE" id="PS50801">
    <property type="entry name" value="STAS"/>
    <property type="match status" value="1"/>
</dbReference>
<evidence type="ECO:0000259" key="7">
    <source>
        <dbReference type="PROSITE" id="PS50801"/>
    </source>
</evidence>
<dbReference type="AlphaFoldDB" id="D7G4W8"/>
<dbReference type="InParanoid" id="D7G4W8"/>
<organism evidence="8 9">
    <name type="scientific">Ectocarpus siliculosus</name>
    <name type="common">Brown alga</name>
    <name type="synonym">Conferva siliculosa</name>
    <dbReference type="NCBI Taxonomy" id="2880"/>
    <lineage>
        <taxon>Eukaryota</taxon>
        <taxon>Sar</taxon>
        <taxon>Stramenopiles</taxon>
        <taxon>Ochrophyta</taxon>
        <taxon>PX clade</taxon>
        <taxon>Phaeophyceae</taxon>
        <taxon>Ectocarpales</taxon>
        <taxon>Ectocarpaceae</taxon>
        <taxon>Ectocarpus</taxon>
    </lineage>
</organism>
<protein>
    <submittedName>
        <fullName evidence="8">Sulfate transporter, putative</fullName>
    </submittedName>
</protein>
<dbReference type="EMBL" id="FN649733">
    <property type="protein sequence ID" value="CBJ27211.1"/>
    <property type="molecule type" value="Genomic_DNA"/>
</dbReference>
<evidence type="ECO:0000256" key="1">
    <source>
        <dbReference type="ARBA" id="ARBA00004141"/>
    </source>
</evidence>
<dbReference type="GO" id="GO:0055085">
    <property type="term" value="P:transmembrane transport"/>
    <property type="evidence" value="ECO:0007669"/>
    <property type="project" value="InterPro"/>
</dbReference>
<feature type="region of interest" description="Disordered" evidence="5">
    <location>
        <begin position="808"/>
        <end position="833"/>
    </location>
</feature>
<feature type="transmembrane region" description="Helical" evidence="6">
    <location>
        <begin position="435"/>
        <end position="453"/>
    </location>
</feature>
<feature type="domain" description="STAS" evidence="7">
    <location>
        <begin position="622"/>
        <end position="739"/>
    </location>
</feature>
<dbReference type="OMA" id="YKDAQRV"/>
<feature type="transmembrane region" description="Helical" evidence="6">
    <location>
        <begin position="227"/>
        <end position="250"/>
    </location>
</feature>
<feature type="transmembrane region" description="Helical" evidence="6">
    <location>
        <begin position="567"/>
        <end position="597"/>
    </location>
</feature>
<feature type="transmembrane region" description="Helical" evidence="6">
    <location>
        <begin position="271"/>
        <end position="296"/>
    </location>
</feature>
<evidence type="ECO:0000256" key="2">
    <source>
        <dbReference type="ARBA" id="ARBA00022692"/>
    </source>
</evidence>
<evidence type="ECO:0000256" key="3">
    <source>
        <dbReference type="ARBA" id="ARBA00022989"/>
    </source>
</evidence>
<name>D7G4W8_ECTSI</name>